<dbReference type="GO" id="GO:0006508">
    <property type="term" value="P:proteolysis"/>
    <property type="evidence" value="ECO:0007669"/>
    <property type="project" value="InterPro"/>
</dbReference>
<dbReference type="KEGG" id="mabb:MASS_2530"/>
<sequence>MGSKGGIGWEISAEVLYRAQVLVRDQEVIDLHTHPQKVAPHFVRRVAEWAADIPRDPLSNLRQGGVNVAVVTAVGDPLGTLWRGRGPWRGVEQQLNAARSEARAAGMSVLGEPGPAATAAVEGRRPPPTIILGVEGADFIGDSADRLRQARHDGVRVLGLVHYADNLIGTIGTSIFGRRGSRATITGRRQAGLTAYGADLIRELNNTGVVIDLAHADTATTIAACEASSAPVISSHTAASSIRDFPRYITDETIQAIAATGGVVGLWPARLRDLAMSDLNDFAHHASHIANLVGVEHIGIGTDKNGVSGYADGYSNSNDIANLAAALMSVGFTDNETAKIMGGNARRVLDCTAASRGAD</sequence>
<dbReference type="PANTHER" id="PTHR10443">
    <property type="entry name" value="MICROSOMAL DIPEPTIDASE"/>
    <property type="match status" value="1"/>
</dbReference>
<accession>A0AB33ABH3</accession>
<dbReference type="SUPFAM" id="SSF51556">
    <property type="entry name" value="Metallo-dependent hydrolases"/>
    <property type="match status" value="1"/>
</dbReference>
<reference evidence="1 2" key="1">
    <citation type="journal article" date="2013" name="Genome Announc.">
        <title>Complete Genome Sequence of Mycobacterium massiliense Clinical Strain Asan 50594, Belonging to the Type II Genotype.</title>
        <authorList>
            <person name="Kim B.J."/>
            <person name="Kim B.R."/>
            <person name="Hong S.H."/>
            <person name="Seok S.H."/>
            <person name="Kook Y.H."/>
            <person name="Kim B.J."/>
        </authorList>
    </citation>
    <scope>NUCLEOTIDE SEQUENCE [LARGE SCALE GENOMIC DNA]</scope>
    <source>
        <strain evidence="1 2">50594</strain>
    </source>
</reference>
<dbReference type="PROSITE" id="PS51365">
    <property type="entry name" value="RENAL_DIPEPTIDASE_2"/>
    <property type="match status" value="1"/>
</dbReference>
<dbReference type="Gene3D" id="3.20.20.140">
    <property type="entry name" value="Metal-dependent hydrolases"/>
    <property type="match status" value="1"/>
</dbReference>
<evidence type="ECO:0000313" key="2">
    <source>
        <dbReference type="Proteomes" id="UP000013961"/>
    </source>
</evidence>
<gene>
    <name evidence="1" type="ORF">MASS_2530</name>
</gene>
<dbReference type="InterPro" id="IPR032466">
    <property type="entry name" value="Metal_Hydrolase"/>
</dbReference>
<proteinExistence type="predicted"/>
<dbReference type="GO" id="GO:0070573">
    <property type="term" value="F:metallodipeptidase activity"/>
    <property type="evidence" value="ECO:0007669"/>
    <property type="project" value="InterPro"/>
</dbReference>
<dbReference type="Proteomes" id="UP000013961">
    <property type="component" value="Chromosome"/>
</dbReference>
<dbReference type="InterPro" id="IPR008257">
    <property type="entry name" value="Pept_M19"/>
</dbReference>
<dbReference type="AlphaFoldDB" id="A0AB33ABH3"/>
<protein>
    <submittedName>
        <fullName evidence="1">Dipeptidase</fullName>
    </submittedName>
</protein>
<organism evidence="1 2">
    <name type="scientific">Mycobacteroides abscessus subsp. bolletii 50594</name>
    <dbReference type="NCBI Taxonomy" id="1303024"/>
    <lineage>
        <taxon>Bacteria</taxon>
        <taxon>Bacillati</taxon>
        <taxon>Actinomycetota</taxon>
        <taxon>Actinomycetes</taxon>
        <taxon>Mycobacteriales</taxon>
        <taxon>Mycobacteriaceae</taxon>
        <taxon>Mycobacteroides</taxon>
        <taxon>Mycobacteroides abscessus</taxon>
    </lineage>
</organism>
<dbReference type="EMBL" id="CP004374">
    <property type="protein sequence ID" value="AGM29132.1"/>
    <property type="molecule type" value="Genomic_DNA"/>
</dbReference>
<evidence type="ECO:0000313" key="1">
    <source>
        <dbReference type="EMBL" id="AGM29132.1"/>
    </source>
</evidence>
<dbReference type="Pfam" id="PF01244">
    <property type="entry name" value="Peptidase_M19"/>
    <property type="match status" value="1"/>
</dbReference>
<dbReference type="PANTHER" id="PTHR10443:SF12">
    <property type="entry name" value="DIPEPTIDASE"/>
    <property type="match status" value="1"/>
</dbReference>
<name>A0AB33ABH3_9MYCO</name>